<dbReference type="Pfam" id="PF16363">
    <property type="entry name" value="GDP_Man_Dehyd"/>
    <property type="match status" value="1"/>
</dbReference>
<name>A0A2H0WSG9_9BACT</name>
<dbReference type="InterPro" id="IPR036291">
    <property type="entry name" value="NAD(P)-bd_dom_sf"/>
</dbReference>
<organism evidence="4 5">
    <name type="scientific">Candidatus Roizmanbacteria bacterium CG09_land_8_20_14_0_10_41_9</name>
    <dbReference type="NCBI Taxonomy" id="1974850"/>
    <lineage>
        <taxon>Bacteria</taxon>
        <taxon>Candidatus Roizmaniibacteriota</taxon>
    </lineage>
</organism>
<feature type="domain" description="NAD(P)-binding" evidence="3">
    <location>
        <begin position="13"/>
        <end position="76"/>
    </location>
</feature>
<proteinExistence type="inferred from homology"/>
<sequence>MLKFTLNYDGWGKVKYIQGNVLDKELISNTIAKFDYIFHLAALLGTSETLENIYSAVESNIIGTLNILEAIKTHKKRGLIITIGGIDWLNPYAITKLAVEKFSLMYAIEYDLDIKVVRGLNTYGPRQKYEPVRKAVPFFTINALKNKPLEIYGNGRQTLDLVYVGDLVQVMLKTMEFKGKIYHIIEAGTGVKTTVNKLAKMIIQLSHSRSRLTYSPMRRGEPDHSTTIGDINTLKEIEYIPSTSLKNGLQKTIEWYQKHYPL</sequence>
<dbReference type="AlphaFoldDB" id="A0A2H0WSG9"/>
<evidence type="ECO:0008006" key="6">
    <source>
        <dbReference type="Google" id="ProtNLM"/>
    </source>
</evidence>
<dbReference type="Pfam" id="PF01370">
    <property type="entry name" value="Epimerase"/>
    <property type="match status" value="1"/>
</dbReference>
<dbReference type="EMBL" id="PEZG01000057">
    <property type="protein sequence ID" value="PIS15622.1"/>
    <property type="molecule type" value="Genomic_DNA"/>
</dbReference>
<reference evidence="5" key="1">
    <citation type="submission" date="2017-09" db="EMBL/GenBank/DDBJ databases">
        <title>Depth-based differentiation of microbial function through sediment-hosted aquifers and enrichment of novel symbionts in the deep terrestrial subsurface.</title>
        <authorList>
            <person name="Probst A.J."/>
            <person name="Ladd B."/>
            <person name="Jarett J.K."/>
            <person name="Geller-Mcgrath D.E."/>
            <person name="Sieber C.M.K."/>
            <person name="Emerson J.B."/>
            <person name="Anantharaman K."/>
            <person name="Thomas B.C."/>
            <person name="Malmstrom R."/>
            <person name="Stieglmeier M."/>
            <person name="Klingl A."/>
            <person name="Woyke T."/>
            <person name="Ryan C.M."/>
            <person name="Banfield J.F."/>
        </authorList>
    </citation>
    <scope>NUCLEOTIDE SEQUENCE [LARGE SCALE GENOMIC DNA]</scope>
</reference>
<protein>
    <recommendedName>
        <fullName evidence="6">NAD-dependent epimerase/dehydratase domain-containing protein</fullName>
    </recommendedName>
</protein>
<dbReference type="Gene3D" id="3.40.50.720">
    <property type="entry name" value="NAD(P)-binding Rossmann-like Domain"/>
    <property type="match status" value="2"/>
</dbReference>
<feature type="domain" description="NAD-dependent epimerase/dehydratase" evidence="2">
    <location>
        <begin position="89"/>
        <end position="184"/>
    </location>
</feature>
<evidence type="ECO:0000313" key="4">
    <source>
        <dbReference type="EMBL" id="PIS15622.1"/>
    </source>
</evidence>
<evidence type="ECO:0000259" key="3">
    <source>
        <dbReference type="Pfam" id="PF16363"/>
    </source>
</evidence>
<evidence type="ECO:0000313" key="5">
    <source>
        <dbReference type="Proteomes" id="UP000231198"/>
    </source>
</evidence>
<dbReference type="SUPFAM" id="SSF51735">
    <property type="entry name" value="NAD(P)-binding Rossmann-fold domains"/>
    <property type="match status" value="1"/>
</dbReference>
<comment type="similarity">
    <text evidence="1">Belongs to the NAD(P)-dependent epimerase/dehydratase family.</text>
</comment>
<dbReference type="PANTHER" id="PTHR43000">
    <property type="entry name" value="DTDP-D-GLUCOSE 4,6-DEHYDRATASE-RELATED"/>
    <property type="match status" value="1"/>
</dbReference>
<dbReference type="InterPro" id="IPR001509">
    <property type="entry name" value="Epimerase_deHydtase"/>
</dbReference>
<evidence type="ECO:0000256" key="1">
    <source>
        <dbReference type="ARBA" id="ARBA00007637"/>
    </source>
</evidence>
<accession>A0A2H0WSG9</accession>
<evidence type="ECO:0000259" key="2">
    <source>
        <dbReference type="Pfam" id="PF01370"/>
    </source>
</evidence>
<dbReference type="InterPro" id="IPR016040">
    <property type="entry name" value="NAD(P)-bd_dom"/>
</dbReference>
<comment type="caution">
    <text evidence="4">The sequence shown here is derived from an EMBL/GenBank/DDBJ whole genome shotgun (WGS) entry which is preliminary data.</text>
</comment>
<gene>
    <name evidence="4" type="ORF">COT62_02585</name>
</gene>
<dbReference type="Proteomes" id="UP000231198">
    <property type="component" value="Unassembled WGS sequence"/>
</dbReference>